<keyword evidence="13" id="KW-1185">Reference proteome</keyword>
<protein>
    <recommendedName>
        <fullName evidence="14">Interleukin-2 receptor subunit beta N-terminal domain-containing protein</fullName>
    </recommendedName>
</protein>
<feature type="region of interest" description="Disordered" evidence="9">
    <location>
        <begin position="428"/>
        <end position="455"/>
    </location>
</feature>
<evidence type="ECO:0000256" key="7">
    <source>
        <dbReference type="ARBA" id="ARBA00023170"/>
    </source>
</evidence>
<reference evidence="12 13" key="1">
    <citation type="submission" date="2020-10" db="EMBL/GenBank/DDBJ databases">
        <title>Pygocentrus nattereri (red-bellied piranha) genome, fPygNat1, primary haplotype.</title>
        <authorList>
            <person name="Myers G."/>
            <person name="Meyer A."/>
            <person name="Karagic N."/>
            <person name="Pippel M."/>
            <person name="Winkler S."/>
            <person name="Tracey A."/>
            <person name="Wood J."/>
            <person name="Formenti G."/>
            <person name="Howe K."/>
            <person name="Fedrigo O."/>
            <person name="Jarvis E.D."/>
        </authorList>
    </citation>
    <scope>NUCLEOTIDE SEQUENCE [LARGE SCALE GENOMIC DNA]</scope>
</reference>
<dbReference type="CDD" id="cd00063">
    <property type="entry name" value="FN3"/>
    <property type="match status" value="1"/>
</dbReference>
<dbReference type="Ensembl" id="ENSPNAT00000014111.2">
    <property type="protein sequence ID" value="ENSPNAP00000000282.2"/>
    <property type="gene ID" value="ENSPNAG00000000171.2"/>
</dbReference>
<evidence type="ECO:0000256" key="2">
    <source>
        <dbReference type="ARBA" id="ARBA00022692"/>
    </source>
</evidence>
<dbReference type="PANTHER" id="PTHR23037:SF22">
    <property type="entry name" value="CYTOKINE RECEPTOR COMMON SUBUNIT BETA"/>
    <property type="match status" value="1"/>
</dbReference>
<evidence type="ECO:0000256" key="5">
    <source>
        <dbReference type="ARBA" id="ARBA00023136"/>
    </source>
</evidence>
<evidence type="ECO:0000256" key="6">
    <source>
        <dbReference type="ARBA" id="ARBA00023157"/>
    </source>
</evidence>
<feature type="compositionally biased region" description="Basic and acidic residues" evidence="9">
    <location>
        <begin position="377"/>
        <end position="392"/>
    </location>
</feature>
<evidence type="ECO:0000256" key="1">
    <source>
        <dbReference type="ARBA" id="ARBA00004479"/>
    </source>
</evidence>
<dbReference type="SUPFAM" id="SSF49265">
    <property type="entry name" value="Fibronectin type III"/>
    <property type="match status" value="1"/>
</dbReference>
<feature type="signal peptide" evidence="11">
    <location>
        <begin position="1"/>
        <end position="30"/>
    </location>
</feature>
<name>A0A3B4BKE5_PYGNA</name>
<dbReference type="OrthoDB" id="9419853at2759"/>
<dbReference type="Proteomes" id="UP001501920">
    <property type="component" value="Chromosome 30"/>
</dbReference>
<evidence type="ECO:0000256" key="9">
    <source>
        <dbReference type="SAM" id="MobiDB-lite"/>
    </source>
</evidence>
<evidence type="ECO:0008006" key="14">
    <source>
        <dbReference type="Google" id="ProtNLM"/>
    </source>
</evidence>
<dbReference type="GO" id="GO:0004896">
    <property type="term" value="F:cytokine receptor activity"/>
    <property type="evidence" value="ECO:0007669"/>
    <property type="project" value="InterPro"/>
</dbReference>
<evidence type="ECO:0000256" key="4">
    <source>
        <dbReference type="ARBA" id="ARBA00022989"/>
    </source>
</evidence>
<keyword evidence="7" id="KW-0675">Receptor</keyword>
<evidence type="ECO:0000256" key="10">
    <source>
        <dbReference type="SAM" id="Phobius"/>
    </source>
</evidence>
<keyword evidence="5 10" id="KW-0472">Membrane</keyword>
<keyword evidence="6" id="KW-1015">Disulfide bond</keyword>
<dbReference type="OMA" id="MEEDSIY"/>
<feature type="compositionally biased region" description="Polar residues" evidence="9">
    <location>
        <begin position="396"/>
        <end position="414"/>
    </location>
</feature>
<organism evidence="12 13">
    <name type="scientific">Pygocentrus nattereri</name>
    <name type="common">Red-bellied piranha</name>
    <dbReference type="NCBI Taxonomy" id="42514"/>
    <lineage>
        <taxon>Eukaryota</taxon>
        <taxon>Metazoa</taxon>
        <taxon>Chordata</taxon>
        <taxon>Craniata</taxon>
        <taxon>Vertebrata</taxon>
        <taxon>Euteleostomi</taxon>
        <taxon>Actinopterygii</taxon>
        <taxon>Neopterygii</taxon>
        <taxon>Teleostei</taxon>
        <taxon>Ostariophysi</taxon>
        <taxon>Characiformes</taxon>
        <taxon>Characoidei</taxon>
        <taxon>Pygocentrus</taxon>
    </lineage>
</organism>
<reference evidence="12" key="3">
    <citation type="submission" date="2025-09" db="UniProtKB">
        <authorList>
            <consortium name="Ensembl"/>
        </authorList>
    </citation>
    <scope>IDENTIFICATION</scope>
</reference>
<keyword evidence="2 10" id="KW-0812">Transmembrane</keyword>
<dbReference type="InterPro" id="IPR003961">
    <property type="entry name" value="FN3_dom"/>
</dbReference>
<dbReference type="PROSITE" id="PS01355">
    <property type="entry name" value="HEMATOPO_REC_S_F1"/>
    <property type="match status" value="1"/>
</dbReference>
<feature type="chain" id="PRO_5043388726" description="Interleukin-2 receptor subunit beta N-terminal domain-containing protein" evidence="11">
    <location>
        <begin position="31"/>
        <end position="539"/>
    </location>
</feature>
<comment type="subcellular location">
    <subcellularLocation>
        <location evidence="1">Membrane</location>
        <topology evidence="1">Single-pass type I membrane protein</topology>
    </subcellularLocation>
</comment>
<evidence type="ECO:0000256" key="3">
    <source>
        <dbReference type="ARBA" id="ARBA00022729"/>
    </source>
</evidence>
<dbReference type="Gene3D" id="2.60.40.10">
    <property type="entry name" value="Immunoglobulins"/>
    <property type="match status" value="2"/>
</dbReference>
<dbReference type="PANTHER" id="PTHR23037">
    <property type="entry name" value="CYTOKINE RECEPTOR"/>
    <property type="match status" value="1"/>
</dbReference>
<gene>
    <name evidence="12" type="primary">IL2RB</name>
</gene>
<dbReference type="GO" id="GO:0016064">
    <property type="term" value="P:immunoglobulin mediated immune response"/>
    <property type="evidence" value="ECO:0007669"/>
    <property type="project" value="TreeGrafter"/>
</dbReference>
<dbReference type="InterPro" id="IPR036116">
    <property type="entry name" value="FN3_sf"/>
</dbReference>
<evidence type="ECO:0000256" key="11">
    <source>
        <dbReference type="SAM" id="SignalP"/>
    </source>
</evidence>
<evidence type="ECO:0000313" key="12">
    <source>
        <dbReference type="Ensembl" id="ENSPNAP00000000282.2"/>
    </source>
</evidence>
<evidence type="ECO:0000313" key="13">
    <source>
        <dbReference type="Proteomes" id="UP001501920"/>
    </source>
</evidence>
<sequence length="539" mass="59983">MKGNLLPFYTMKRKMLMGLTLLLMKMSLLASSLEDQSLTCYTDSIANLTCEWNSSEFRQKPETKCLLRGVCNYYISEEIKESDLLPIGNSQSELLKATLTFENECLKWSFLVPLDVLCGGVKKAGIRSFNLVMNVKLHPPEKPQVDRANVTWKLGSPHPRFIIMQRFEIQYKELEQSWEEVEPLGLQEMSCLLPEDQLVLGRQYEVRVRSIPKEIPKFWSDWSLSTQWTSTVGKPPPDPGAVLPRWFPSLTGTAAVIIVALVLLVFFRSHPVTCSLKSPGIHNPFEQLYLTHEGNFKSWLGTTVSPESFFKAEPECISPMVICKIPDGSGPCKKEDKRKSFTNSTYFLSQSSKCNMMDPLEPCSEQCPYGPAGGGSVEERALSGTEESHNSDTENEASTSDQMSNMSDQLETSSSYKHLKKLRLDVQSPDSGFAAGSDQDSQEESGSEGLPSPPVVDVPSLIGVLPCPIPQAPHVTGFPHLLFLPPTGLGWSPQNTKLFEIPTSMISTNTLMCNPDIMDCSGMIEPASEDYMPVKKVQE</sequence>
<dbReference type="AlphaFoldDB" id="A0A3B4BKE5"/>
<keyword evidence="3 11" id="KW-0732">Signal</keyword>
<accession>A0A3B4BKE5</accession>
<reference evidence="12" key="2">
    <citation type="submission" date="2025-08" db="UniProtKB">
        <authorList>
            <consortium name="Ensembl"/>
        </authorList>
    </citation>
    <scope>IDENTIFICATION</scope>
</reference>
<dbReference type="GeneTree" id="ENSGT00510000049239"/>
<feature type="region of interest" description="Disordered" evidence="9">
    <location>
        <begin position="367"/>
        <end position="414"/>
    </location>
</feature>
<dbReference type="GO" id="GO:0009897">
    <property type="term" value="C:external side of plasma membrane"/>
    <property type="evidence" value="ECO:0007669"/>
    <property type="project" value="TreeGrafter"/>
</dbReference>
<dbReference type="InterPro" id="IPR003531">
    <property type="entry name" value="Hempt_rcpt_S_F1_CS"/>
</dbReference>
<keyword evidence="4 10" id="KW-1133">Transmembrane helix</keyword>
<keyword evidence="8" id="KW-0325">Glycoprotein</keyword>
<feature type="transmembrane region" description="Helical" evidence="10">
    <location>
        <begin position="246"/>
        <end position="267"/>
    </location>
</feature>
<dbReference type="InterPro" id="IPR013783">
    <property type="entry name" value="Ig-like_fold"/>
</dbReference>
<evidence type="ECO:0000256" key="8">
    <source>
        <dbReference type="ARBA" id="ARBA00023180"/>
    </source>
</evidence>
<proteinExistence type="predicted"/>